<evidence type="ECO:0000256" key="2">
    <source>
        <dbReference type="SAM" id="MobiDB-lite"/>
    </source>
</evidence>
<name>A0AAN7B0F4_9PEZI</name>
<dbReference type="Gene3D" id="4.10.240.10">
    <property type="entry name" value="Zn(2)-C6 fungal-type DNA-binding domain"/>
    <property type="match status" value="1"/>
</dbReference>
<dbReference type="EMBL" id="MU858438">
    <property type="protein sequence ID" value="KAK4206333.1"/>
    <property type="molecule type" value="Genomic_DNA"/>
</dbReference>
<dbReference type="SMART" id="SM00066">
    <property type="entry name" value="GAL4"/>
    <property type="match status" value="1"/>
</dbReference>
<dbReference type="AlphaFoldDB" id="A0AAN7B0F4"/>
<reference evidence="4" key="2">
    <citation type="submission" date="2023-05" db="EMBL/GenBank/DDBJ databases">
        <authorList>
            <consortium name="Lawrence Berkeley National Laboratory"/>
            <person name="Steindorff A."/>
            <person name="Hensen N."/>
            <person name="Bonometti L."/>
            <person name="Westerberg I."/>
            <person name="Brannstrom I.O."/>
            <person name="Guillou S."/>
            <person name="Cros-Aarteil S."/>
            <person name="Calhoun S."/>
            <person name="Haridas S."/>
            <person name="Kuo A."/>
            <person name="Mondo S."/>
            <person name="Pangilinan J."/>
            <person name="Riley R."/>
            <person name="Labutti K."/>
            <person name="Andreopoulos B."/>
            <person name="Lipzen A."/>
            <person name="Chen C."/>
            <person name="Yanf M."/>
            <person name="Daum C."/>
            <person name="Ng V."/>
            <person name="Clum A."/>
            <person name="Ohm R."/>
            <person name="Martin F."/>
            <person name="Silar P."/>
            <person name="Natvig D."/>
            <person name="Lalanne C."/>
            <person name="Gautier V."/>
            <person name="Ament-Velasquez S.L."/>
            <person name="Kruys A."/>
            <person name="Hutchinson M.I."/>
            <person name="Powell A.J."/>
            <person name="Barry K."/>
            <person name="Miller A.N."/>
            <person name="Grigoriev I.V."/>
            <person name="Debuchy R."/>
            <person name="Gladieux P."/>
            <person name="Thoren M.H."/>
            <person name="Johannesson H."/>
        </authorList>
    </citation>
    <scope>NUCLEOTIDE SEQUENCE</scope>
    <source>
        <strain evidence="4">PSN293</strain>
    </source>
</reference>
<protein>
    <recommendedName>
        <fullName evidence="3">Zn(2)-C6 fungal-type domain-containing protein</fullName>
    </recommendedName>
</protein>
<evidence type="ECO:0000259" key="3">
    <source>
        <dbReference type="PROSITE" id="PS50048"/>
    </source>
</evidence>
<evidence type="ECO:0000256" key="1">
    <source>
        <dbReference type="ARBA" id="ARBA00023242"/>
    </source>
</evidence>
<evidence type="ECO:0000313" key="4">
    <source>
        <dbReference type="EMBL" id="KAK4206333.1"/>
    </source>
</evidence>
<sequence length="492" mass="54886">MVNVGGRSRGCSTCRKRRVKCDESHPICRRCQTLNLECHGARGISFIYHEPAGPIKTDTRTRTTPTALSEEAPVLQLSATPRTVGFDVYIRYTQAHLQRNGLIESTLTDIKAADLAPPGTPVASRQVSHQAIMSFATILFGIQHRQADITTQGYAMHSVALKQVHQVLSDTGRQCSDQVVVAVAVLSISELLVPSGPKSYLPHVMGLQKLMHLQDPVSFWSEKPSGFCKGVRFMILLASLKVGEPSILARPDWKTAMRTSSCSYQELQEQDLFDVLADCTVLLAEGDAIMSSARNTNSINPAGEQRDDMARRASCLLNYLYEWRRRWETDLENNIHCPETDVSPSRQEEPRSIGNDESPEVAPWAAATALIPNIPAAIMLMLYNLALMRVLQITATLPQQQLETVHECRANQRMAAREACRCIQYYLGTRRCVLDASASPIIHWAVATVWTALCRDDSIEGAWMRDLLSRKRRQVLAGGIWTTYLWLNSLPE</sequence>
<dbReference type="Pfam" id="PF00172">
    <property type="entry name" value="Zn_clus"/>
    <property type="match status" value="1"/>
</dbReference>
<reference evidence="4" key="1">
    <citation type="journal article" date="2023" name="Mol. Phylogenet. Evol.">
        <title>Genome-scale phylogeny and comparative genomics of the fungal order Sordariales.</title>
        <authorList>
            <person name="Hensen N."/>
            <person name="Bonometti L."/>
            <person name="Westerberg I."/>
            <person name="Brannstrom I.O."/>
            <person name="Guillou S."/>
            <person name="Cros-Aarteil S."/>
            <person name="Calhoun S."/>
            <person name="Haridas S."/>
            <person name="Kuo A."/>
            <person name="Mondo S."/>
            <person name="Pangilinan J."/>
            <person name="Riley R."/>
            <person name="LaButti K."/>
            <person name="Andreopoulos B."/>
            <person name="Lipzen A."/>
            <person name="Chen C."/>
            <person name="Yan M."/>
            <person name="Daum C."/>
            <person name="Ng V."/>
            <person name="Clum A."/>
            <person name="Steindorff A."/>
            <person name="Ohm R.A."/>
            <person name="Martin F."/>
            <person name="Silar P."/>
            <person name="Natvig D.O."/>
            <person name="Lalanne C."/>
            <person name="Gautier V."/>
            <person name="Ament-Velasquez S.L."/>
            <person name="Kruys A."/>
            <person name="Hutchinson M.I."/>
            <person name="Powell A.J."/>
            <person name="Barry K."/>
            <person name="Miller A.N."/>
            <person name="Grigoriev I.V."/>
            <person name="Debuchy R."/>
            <person name="Gladieux P."/>
            <person name="Hiltunen Thoren M."/>
            <person name="Johannesson H."/>
        </authorList>
    </citation>
    <scope>NUCLEOTIDE SEQUENCE</scope>
    <source>
        <strain evidence="4">PSN293</strain>
    </source>
</reference>
<evidence type="ECO:0000313" key="5">
    <source>
        <dbReference type="Proteomes" id="UP001301769"/>
    </source>
</evidence>
<comment type="caution">
    <text evidence="4">The sequence shown here is derived from an EMBL/GenBank/DDBJ whole genome shotgun (WGS) entry which is preliminary data.</text>
</comment>
<dbReference type="InterPro" id="IPR053178">
    <property type="entry name" value="Osmoadaptation_assoc"/>
</dbReference>
<dbReference type="Proteomes" id="UP001301769">
    <property type="component" value="Unassembled WGS sequence"/>
</dbReference>
<dbReference type="SUPFAM" id="SSF57701">
    <property type="entry name" value="Zn2/Cys6 DNA-binding domain"/>
    <property type="match status" value="1"/>
</dbReference>
<dbReference type="PANTHER" id="PTHR38111">
    <property type="entry name" value="ZN(2)-C6 FUNGAL-TYPE DOMAIN-CONTAINING PROTEIN-RELATED"/>
    <property type="match status" value="1"/>
</dbReference>
<dbReference type="InterPro" id="IPR036864">
    <property type="entry name" value="Zn2-C6_fun-type_DNA-bd_sf"/>
</dbReference>
<organism evidence="4 5">
    <name type="scientific">Rhypophila decipiens</name>
    <dbReference type="NCBI Taxonomy" id="261697"/>
    <lineage>
        <taxon>Eukaryota</taxon>
        <taxon>Fungi</taxon>
        <taxon>Dikarya</taxon>
        <taxon>Ascomycota</taxon>
        <taxon>Pezizomycotina</taxon>
        <taxon>Sordariomycetes</taxon>
        <taxon>Sordariomycetidae</taxon>
        <taxon>Sordariales</taxon>
        <taxon>Naviculisporaceae</taxon>
        <taxon>Rhypophila</taxon>
    </lineage>
</organism>
<dbReference type="PROSITE" id="PS50048">
    <property type="entry name" value="ZN2_CY6_FUNGAL_2"/>
    <property type="match status" value="1"/>
</dbReference>
<feature type="domain" description="Zn(2)-C6 fungal-type" evidence="3">
    <location>
        <begin position="10"/>
        <end position="38"/>
    </location>
</feature>
<gene>
    <name evidence="4" type="ORF">QBC37DRAFT_393521</name>
</gene>
<dbReference type="CDD" id="cd00067">
    <property type="entry name" value="GAL4"/>
    <property type="match status" value="1"/>
</dbReference>
<keyword evidence="1" id="KW-0539">Nucleus</keyword>
<dbReference type="GO" id="GO:0008270">
    <property type="term" value="F:zinc ion binding"/>
    <property type="evidence" value="ECO:0007669"/>
    <property type="project" value="InterPro"/>
</dbReference>
<feature type="region of interest" description="Disordered" evidence="2">
    <location>
        <begin position="336"/>
        <end position="358"/>
    </location>
</feature>
<dbReference type="PROSITE" id="PS00463">
    <property type="entry name" value="ZN2_CY6_FUNGAL_1"/>
    <property type="match status" value="1"/>
</dbReference>
<dbReference type="GO" id="GO:0000981">
    <property type="term" value="F:DNA-binding transcription factor activity, RNA polymerase II-specific"/>
    <property type="evidence" value="ECO:0007669"/>
    <property type="project" value="InterPro"/>
</dbReference>
<dbReference type="PANTHER" id="PTHR38111:SF2">
    <property type="entry name" value="FINGER DOMAIN PROTEIN, PUTATIVE (AFU_ORTHOLOGUE AFUA_1G01560)-RELATED"/>
    <property type="match status" value="1"/>
</dbReference>
<accession>A0AAN7B0F4</accession>
<dbReference type="InterPro" id="IPR001138">
    <property type="entry name" value="Zn2Cys6_DnaBD"/>
</dbReference>
<keyword evidence="5" id="KW-1185">Reference proteome</keyword>
<proteinExistence type="predicted"/>